<dbReference type="Proteomes" id="UP000600365">
    <property type="component" value="Unassembled WGS sequence"/>
</dbReference>
<keyword evidence="3" id="KW-1185">Reference proteome</keyword>
<organism evidence="2 3">
    <name type="scientific">Streptomyces albiflavescens</name>
    <dbReference type="NCBI Taxonomy" id="1623582"/>
    <lineage>
        <taxon>Bacteria</taxon>
        <taxon>Bacillati</taxon>
        <taxon>Actinomycetota</taxon>
        <taxon>Actinomycetes</taxon>
        <taxon>Kitasatosporales</taxon>
        <taxon>Streptomycetaceae</taxon>
        <taxon>Streptomyces</taxon>
    </lineage>
</organism>
<sequence>MISHLRDDFGGEPVCRELGLSVSADHAHRRRPKSARPLRDEQLLTKIRAVHAASGETNGARRIHRRLRREGVVTARCTVERLMREDCLEDVVRG</sequence>
<feature type="domain" description="HTH-like" evidence="1">
    <location>
        <begin position="39"/>
        <end position="93"/>
    </location>
</feature>
<evidence type="ECO:0000259" key="1">
    <source>
        <dbReference type="Pfam" id="PF13276"/>
    </source>
</evidence>
<evidence type="ECO:0000313" key="2">
    <source>
        <dbReference type="EMBL" id="GGN64262.1"/>
    </source>
</evidence>
<accession>A0A918D4A0</accession>
<dbReference type="AlphaFoldDB" id="A0A918D4A0"/>
<evidence type="ECO:0000313" key="3">
    <source>
        <dbReference type="Proteomes" id="UP000600365"/>
    </source>
</evidence>
<protein>
    <recommendedName>
        <fullName evidence="1">HTH-like domain-containing protein</fullName>
    </recommendedName>
</protein>
<reference evidence="2 3" key="1">
    <citation type="journal article" date="2014" name="Int. J. Syst. Evol. Microbiol.">
        <title>Complete genome sequence of Corynebacterium casei LMG S-19264T (=DSM 44701T), isolated from a smear-ripened cheese.</title>
        <authorList>
            <consortium name="US DOE Joint Genome Institute (JGI-PGF)"/>
            <person name="Walter F."/>
            <person name="Albersmeier A."/>
            <person name="Kalinowski J."/>
            <person name="Ruckert C."/>
        </authorList>
    </citation>
    <scope>NUCLEOTIDE SEQUENCE [LARGE SCALE GENOMIC DNA]</scope>
    <source>
        <strain evidence="2 3">CGMCC 4.7111</strain>
    </source>
</reference>
<dbReference type="EMBL" id="BMMM01000005">
    <property type="protein sequence ID" value="GGN64262.1"/>
    <property type="molecule type" value="Genomic_DNA"/>
</dbReference>
<name>A0A918D4A0_9ACTN</name>
<proteinExistence type="predicted"/>
<comment type="caution">
    <text evidence="2">The sequence shown here is derived from an EMBL/GenBank/DDBJ whole genome shotgun (WGS) entry which is preliminary data.</text>
</comment>
<dbReference type="InterPro" id="IPR025948">
    <property type="entry name" value="HTH-like_dom"/>
</dbReference>
<dbReference type="Pfam" id="PF13276">
    <property type="entry name" value="HTH_21"/>
    <property type="match status" value="1"/>
</dbReference>
<gene>
    <name evidence="2" type="ORF">GCM10011579_033480</name>
</gene>